<reference evidence="1 2" key="1">
    <citation type="submission" date="2018-06" db="EMBL/GenBank/DDBJ databases">
        <authorList>
            <consortium name="Pathogen Informatics"/>
            <person name="Doyle S."/>
        </authorList>
    </citation>
    <scope>NUCLEOTIDE SEQUENCE [LARGE SCALE GENOMIC DNA]</scope>
    <source>
        <strain evidence="1 2">NCTC11388</strain>
    </source>
</reference>
<name>A0A380CJZ1_SPHSI</name>
<evidence type="ECO:0000313" key="2">
    <source>
        <dbReference type="Proteomes" id="UP000254893"/>
    </source>
</evidence>
<evidence type="ECO:0008006" key="3">
    <source>
        <dbReference type="Google" id="ProtNLM"/>
    </source>
</evidence>
<dbReference type="AlphaFoldDB" id="A0A380CJZ1"/>
<evidence type="ECO:0000313" key="1">
    <source>
        <dbReference type="EMBL" id="SUJ22105.1"/>
    </source>
</evidence>
<protein>
    <recommendedName>
        <fullName evidence="3">YD repeat (Two copies)</fullName>
    </recommendedName>
</protein>
<dbReference type="Proteomes" id="UP000254893">
    <property type="component" value="Unassembled WGS sequence"/>
</dbReference>
<proteinExistence type="predicted"/>
<dbReference type="Gene3D" id="2.180.10.10">
    <property type="entry name" value="RHS repeat-associated core"/>
    <property type="match status" value="1"/>
</dbReference>
<dbReference type="EMBL" id="UGYW01000002">
    <property type="protein sequence ID" value="SUJ22105.1"/>
    <property type="molecule type" value="Genomic_DNA"/>
</dbReference>
<accession>A0A380CJZ1</accession>
<gene>
    <name evidence="1" type="ORF">NCTC11388_03202</name>
</gene>
<organism evidence="1 2">
    <name type="scientific">Sphingobacterium spiritivorum</name>
    <name type="common">Flavobacterium spiritivorum</name>
    <dbReference type="NCBI Taxonomy" id="258"/>
    <lineage>
        <taxon>Bacteria</taxon>
        <taxon>Pseudomonadati</taxon>
        <taxon>Bacteroidota</taxon>
        <taxon>Sphingobacteriia</taxon>
        <taxon>Sphingobacteriales</taxon>
        <taxon>Sphingobacteriaceae</taxon>
        <taxon>Sphingobacterium</taxon>
    </lineage>
</organism>
<dbReference type="RefSeq" id="WP_115170812.1">
    <property type="nucleotide sequence ID" value="NZ_UGYW01000002.1"/>
</dbReference>
<sequence length="1121" mass="128282">MEKFINSIVYKGISTLIIWSIIVSAIAQEISPVAINIIPPSPHVYSTIKQNDFTIGLFSGTAQYSIPLFNISSGSITLPVSLNYSSNGIKVDEVPGRTGMNWNLTTGALISRSVRGYPDDNIGVTHARPLDHKIYGDNFWYFLEKFYNVPYTSTYDSQPDVFSLSGLGLSGQFYIDNGVIKQINNTGYKIEVFRAEPTVKIQSFKVTDGDGVQYFFGENGAGSTSKGFDQENEHESAKNKAQIAWFLTRIINSKGDIIEFEYSIAKEVEYYSGVSNSYRTASAGTYYGRWGQFSFPIFNHNNKMPALESTIFFKNKISEGYLSKITFPLGTLHFYYSAREDLLNDKKLDSISLVNKNNKRVKSALLNYVYSESNNPLFLTNYSTNEKLQNKYPYLKKRLFLSSVVEKGQEEAGVPYVFEYENINGLPPRLSFSQDYFGYFNGKVNKYFFPNDTYYKGNQELHIGGDRRGDFNFAKTGLLKKITNPLKGSQEFEYESNILPKQKEVKNINSELNYGLSNTNKNDILFSDTITGTNKIEIRISTYWDKPSYVGREGDGMYVSLLNLTENKILINKQLSEAGESSVFNYNDANQNHKYLIRFQSGAKYISFRAKVAMMKIIVENGVEKEAGGVRVKGLTVTDRNIIQLKKTFHYSRLDNPLKSSAVSGNLGWLSSAFLSVERFNYQFYENATLKNANTASFLLNSNSVFDLYASDLNKIVYENVTEYFGNDSNNGIEHTFDVSVNDYAKPLEVDNWADILDFYQPLEISGAPTSNTGFLNGKELYTGYFRIENGNKIYQKKIYNYFGIDQGTISIDTFYIIKQVYNRFQGVLDLHKIPAGSFGAFGDFDVNRYLIYRYWDRLDSTRIIEYFPSGIVSRLEKFEYNNLQNILPTAKVIFEGDLKIRRTEYKYPQEMISAGNDPTGIYAQMIASHIMRPAIEVIEKNSISNSIINWRKQIYYNPWSQLIMPKEILQNKKGTNDFYAKIKYIRYDEYGNVVSLQDNDGVVKSYIYSYRGQYPVFELIGVDYSTIISVLGGENFIKNFTSSIPSEAQIISTSNQLRIHENLKNVEITNYVYDPLLGMTSKTDAKGQTEYYQYDGLQRLQHILDQFQQLRQSYHYHYRP</sequence>